<feature type="compositionally biased region" description="Basic and acidic residues" evidence="8">
    <location>
        <begin position="373"/>
        <end position="382"/>
    </location>
</feature>
<dbReference type="InterPro" id="IPR003593">
    <property type="entry name" value="AAA+_ATPase"/>
</dbReference>
<evidence type="ECO:0000256" key="1">
    <source>
        <dbReference type="ARBA" id="ARBA00004123"/>
    </source>
</evidence>
<dbReference type="GO" id="GO:0005524">
    <property type="term" value="F:ATP binding"/>
    <property type="evidence" value="ECO:0007669"/>
    <property type="project" value="UniProtKB-KW"/>
</dbReference>
<dbReference type="GO" id="GO:0003682">
    <property type="term" value="F:chromatin binding"/>
    <property type="evidence" value="ECO:0007669"/>
    <property type="project" value="TreeGrafter"/>
</dbReference>
<protein>
    <recommendedName>
        <fullName evidence="9">AAA+ ATPase domain-containing protein</fullName>
    </recommendedName>
</protein>
<keyword evidence="11" id="KW-1185">Reference proteome</keyword>
<organism evidence="10 11">
    <name type="scientific">Rhamnella rubrinervis</name>
    <dbReference type="NCBI Taxonomy" id="2594499"/>
    <lineage>
        <taxon>Eukaryota</taxon>
        <taxon>Viridiplantae</taxon>
        <taxon>Streptophyta</taxon>
        <taxon>Embryophyta</taxon>
        <taxon>Tracheophyta</taxon>
        <taxon>Spermatophyta</taxon>
        <taxon>Magnoliopsida</taxon>
        <taxon>eudicotyledons</taxon>
        <taxon>Gunneridae</taxon>
        <taxon>Pentapetalae</taxon>
        <taxon>rosids</taxon>
        <taxon>fabids</taxon>
        <taxon>Rosales</taxon>
        <taxon>Rhamnaceae</taxon>
        <taxon>rhamnoid group</taxon>
        <taxon>Rhamneae</taxon>
        <taxon>Rhamnella</taxon>
    </lineage>
</organism>
<dbReference type="SUPFAM" id="SSF52540">
    <property type="entry name" value="P-loop containing nucleoside triphosphate hydrolases"/>
    <property type="match status" value="1"/>
</dbReference>
<dbReference type="GO" id="GO:0016887">
    <property type="term" value="F:ATP hydrolysis activity"/>
    <property type="evidence" value="ECO:0007669"/>
    <property type="project" value="InterPro"/>
</dbReference>
<keyword evidence="6" id="KW-0539">Nucleus</keyword>
<dbReference type="InterPro" id="IPR004582">
    <property type="entry name" value="Checkpoint_prot_Rad17_Rad24"/>
</dbReference>
<feature type="compositionally biased region" description="Polar residues" evidence="8">
    <location>
        <begin position="383"/>
        <end position="392"/>
    </location>
</feature>
<gene>
    <name evidence="10" type="ORF">FNV43_RR10841</name>
</gene>
<name>A0A8K0H546_9ROSA</name>
<reference evidence="10" key="1">
    <citation type="submission" date="2020-03" db="EMBL/GenBank/DDBJ databases">
        <title>A high-quality chromosome-level genome assembly of a woody plant with both climbing and erect habits, Rhamnella rubrinervis.</title>
        <authorList>
            <person name="Lu Z."/>
            <person name="Yang Y."/>
            <person name="Zhu X."/>
            <person name="Sun Y."/>
        </authorList>
    </citation>
    <scope>NUCLEOTIDE SEQUENCE</scope>
    <source>
        <strain evidence="10">BYM</strain>
        <tissue evidence="10">Leaf</tissue>
    </source>
</reference>
<dbReference type="Gene3D" id="3.40.50.300">
    <property type="entry name" value="P-loop containing nucleotide triphosphate hydrolases"/>
    <property type="match status" value="1"/>
</dbReference>
<dbReference type="InterPro" id="IPR003959">
    <property type="entry name" value="ATPase_AAA_core"/>
</dbReference>
<evidence type="ECO:0000256" key="2">
    <source>
        <dbReference type="ARBA" id="ARBA00006168"/>
    </source>
</evidence>
<feature type="region of interest" description="Disordered" evidence="8">
    <location>
        <begin position="1"/>
        <end position="104"/>
    </location>
</feature>
<dbReference type="GO" id="GO:0033314">
    <property type="term" value="P:mitotic DNA replication checkpoint signaling"/>
    <property type="evidence" value="ECO:0007669"/>
    <property type="project" value="TreeGrafter"/>
</dbReference>
<dbReference type="GO" id="GO:0006281">
    <property type="term" value="P:DNA repair"/>
    <property type="evidence" value="ECO:0007669"/>
    <property type="project" value="InterPro"/>
</dbReference>
<feature type="region of interest" description="Disordered" evidence="8">
    <location>
        <begin position="373"/>
        <end position="392"/>
    </location>
</feature>
<evidence type="ECO:0000259" key="9">
    <source>
        <dbReference type="SMART" id="SM00382"/>
    </source>
</evidence>
<dbReference type="Proteomes" id="UP000796880">
    <property type="component" value="Unassembled WGS sequence"/>
</dbReference>
<evidence type="ECO:0000256" key="5">
    <source>
        <dbReference type="ARBA" id="ARBA00022840"/>
    </source>
</evidence>
<feature type="domain" description="AAA+ ATPase" evidence="9">
    <location>
        <begin position="403"/>
        <end position="582"/>
    </location>
</feature>
<dbReference type="GO" id="GO:0000077">
    <property type="term" value="P:DNA damage checkpoint signaling"/>
    <property type="evidence" value="ECO:0007669"/>
    <property type="project" value="TreeGrafter"/>
</dbReference>
<evidence type="ECO:0000313" key="10">
    <source>
        <dbReference type="EMBL" id="KAF3445665.1"/>
    </source>
</evidence>
<accession>A0A8K0H546</accession>
<evidence type="ECO:0000256" key="4">
    <source>
        <dbReference type="ARBA" id="ARBA00022763"/>
    </source>
</evidence>
<feature type="compositionally biased region" description="Acidic residues" evidence="8">
    <location>
        <begin position="56"/>
        <end position="67"/>
    </location>
</feature>
<comment type="subcellular location">
    <subcellularLocation>
        <location evidence="1">Nucleus</location>
    </subcellularLocation>
</comment>
<keyword evidence="3" id="KW-0547">Nucleotide-binding</keyword>
<dbReference type="Gene3D" id="1.10.8.60">
    <property type="match status" value="1"/>
</dbReference>
<evidence type="ECO:0000256" key="3">
    <source>
        <dbReference type="ARBA" id="ARBA00022741"/>
    </source>
</evidence>
<proteinExistence type="inferred from homology"/>
<evidence type="ECO:0000256" key="7">
    <source>
        <dbReference type="ARBA" id="ARBA00023306"/>
    </source>
</evidence>
<dbReference type="PANTHER" id="PTHR12172">
    <property type="entry name" value="CELL CYCLE CHECKPOINT PROTEIN RAD17"/>
    <property type="match status" value="1"/>
</dbReference>
<dbReference type="InterPro" id="IPR027417">
    <property type="entry name" value="P-loop_NTPase"/>
</dbReference>
<keyword evidence="7" id="KW-0131">Cell cycle</keyword>
<dbReference type="FunFam" id="1.10.8.60:FF:000116">
    <property type="entry name" value="p-loop containing nucleoside triphosphate hydrolase superfamily protein"/>
    <property type="match status" value="1"/>
</dbReference>
<sequence>MDNSVDKEHPVAERSSFDLRPLERRCVRRKLVQSKLFPHKPQDHEDNGDTKGERDCDQDENGEDEEFCGSQSKRKRKGKGKSTTTPKRACKKVREKRSGDTPKEKLTYVQNEDAVPVIPDLRLEAKLVAEENSRMFAGRQIHPFFSSRKSGKKNQEVIEVEGSRSPIGVKNKEITCGPIHVYERIREDDVSLDWRTWNFCEETFEKRQYGLENTCSSVFEGSVQCLSFDKLLIVSHPSNLSNLQNETSSDQCCNQQEYLYEKIPTVSDASDDEQVICHQPLKESDVWFDHCQNSKVDKVDLELDTEQQSRFLDKRMMSYYFGCGKQPGDSLWTQKYQPKKALEVCGNDESVKFLNEWLRLWHVRDFQIGKDHTASRSDEMQDKNYSCSDNASDSEVKNEEAIQKNVLLITGPVGSGKSAAIYACAQEQGFEVLEVNASECRNGALVKQRFGEALESHQLKRPLSNLVGSQNRHLAESHSALANGTTTQEFAEEVVEQITSIDEASENGDCEGAQSSCHQNEVKALILFEDVDITFLEDRGFIAAVQQIAESAKGPIILTSNSPNPLVPDNLDRVQIPFTLPSSKELLFHIYMVCSAERIKIQPYLLERFIESCNSDIRKIIMQLQFWCQGRRSRKARTMEKTYGSLLFDLETGHQILPKLIPWDLPSQLSELVAKEISESLSTKETSNLMEVVVEQVFDNQDAKYSLDVHNNEAKSIEAKKVAMLSMNGSLHDYDDITAQFDKPIEFSNDQGNLFSCFRRGVRRMHDVVLSSDSEDEFFNSCQYTKVPDKHTDGALTGAKLPSGEANIDGNHYECSETADVHITDACKSVDVSCVPESSFVPETEINNGTELQSEIVSSGHVGDTMEEVSVSYLLPAKASSLLKSKLGIHENSDILASNHDGVAEFPHQEEVEDSQSEHDEAVAREYQVMDEFSRIGSDAGSKFLEPKSLVETDLVQESWNKLRSCRTDLRQYAESGQEHAFQIVHLTHRMTDLISEADLLLSNCQLLTTDSLEPSMTMFEESDAYNLYDERLLLASTIAQHGFCFYTKNISAVGSTMGCVSTVDLASEMLGSATSMVALGNLVGEHASSPTSYTGRNSKLSHPKSDVSLKSENMSCLFDIIRTIVPSRSYLSLKGIAFNEYLSSMRDILQAEASRLSENVDKTRKRRMRVARHYLSSGTLMLSPEEISMLGQYNLHDEHHYSR</sequence>
<feature type="compositionally biased region" description="Basic and acidic residues" evidence="8">
    <location>
        <begin position="40"/>
        <end position="55"/>
    </location>
</feature>
<dbReference type="OrthoDB" id="9996895at2759"/>
<evidence type="ECO:0000256" key="6">
    <source>
        <dbReference type="ARBA" id="ARBA00023242"/>
    </source>
</evidence>
<dbReference type="GO" id="GO:0005634">
    <property type="term" value="C:nucleus"/>
    <property type="evidence" value="ECO:0007669"/>
    <property type="project" value="UniProtKB-SubCell"/>
</dbReference>
<evidence type="ECO:0000256" key="8">
    <source>
        <dbReference type="SAM" id="MobiDB-lite"/>
    </source>
</evidence>
<evidence type="ECO:0000313" key="11">
    <source>
        <dbReference type="Proteomes" id="UP000796880"/>
    </source>
</evidence>
<comment type="caution">
    <text evidence="10">The sequence shown here is derived from an EMBL/GenBank/DDBJ whole genome shotgun (WGS) entry which is preliminary data.</text>
</comment>
<dbReference type="SMART" id="SM00382">
    <property type="entry name" value="AAA"/>
    <property type="match status" value="1"/>
</dbReference>
<comment type="similarity">
    <text evidence="2">Belongs to the rad17/RAD24 family.</text>
</comment>
<dbReference type="GO" id="GO:0003689">
    <property type="term" value="F:DNA clamp loader activity"/>
    <property type="evidence" value="ECO:0007669"/>
    <property type="project" value="TreeGrafter"/>
</dbReference>
<dbReference type="EMBL" id="VOIH02000005">
    <property type="protein sequence ID" value="KAF3445665.1"/>
    <property type="molecule type" value="Genomic_DNA"/>
</dbReference>
<dbReference type="Pfam" id="PF00004">
    <property type="entry name" value="AAA"/>
    <property type="match status" value="1"/>
</dbReference>
<feature type="compositionally biased region" description="Basic and acidic residues" evidence="8">
    <location>
        <begin position="1"/>
        <end position="25"/>
    </location>
</feature>
<dbReference type="AlphaFoldDB" id="A0A8K0H546"/>
<keyword evidence="4" id="KW-0227">DNA damage</keyword>
<keyword evidence="5" id="KW-0067">ATP-binding</keyword>
<dbReference type="PANTHER" id="PTHR12172:SF1">
    <property type="entry name" value="P-LOOP CONTAINING NUCLEOSIDE TRIPHOSPHATE HYDROLASES SUPERFAMILY PROTEIN"/>
    <property type="match status" value="1"/>
</dbReference>